<name>A0A0F8ZTX9_9ZZZZ</name>
<reference evidence="1" key="1">
    <citation type="journal article" date="2015" name="Nature">
        <title>Complex archaea that bridge the gap between prokaryotes and eukaryotes.</title>
        <authorList>
            <person name="Spang A."/>
            <person name="Saw J.H."/>
            <person name="Jorgensen S.L."/>
            <person name="Zaremba-Niedzwiedzka K."/>
            <person name="Martijn J."/>
            <person name="Lind A.E."/>
            <person name="van Eijk R."/>
            <person name="Schleper C."/>
            <person name="Guy L."/>
            <person name="Ettema T.J."/>
        </authorList>
    </citation>
    <scope>NUCLEOTIDE SEQUENCE</scope>
</reference>
<sequence>HNLLNLTSPNWAGECRECHAILPKPRWGIKWEICKEHEEIYCNCCGREYCELDEAYDSWKDDDL</sequence>
<feature type="non-terminal residue" evidence="1">
    <location>
        <position position="1"/>
    </location>
</feature>
<evidence type="ECO:0000313" key="1">
    <source>
        <dbReference type="EMBL" id="KKK63381.1"/>
    </source>
</evidence>
<proteinExistence type="predicted"/>
<dbReference type="AlphaFoldDB" id="A0A0F8ZTX9"/>
<organism evidence="1">
    <name type="scientific">marine sediment metagenome</name>
    <dbReference type="NCBI Taxonomy" id="412755"/>
    <lineage>
        <taxon>unclassified sequences</taxon>
        <taxon>metagenomes</taxon>
        <taxon>ecological metagenomes</taxon>
    </lineage>
</organism>
<dbReference type="EMBL" id="LAZR01061540">
    <property type="protein sequence ID" value="KKK63381.1"/>
    <property type="molecule type" value="Genomic_DNA"/>
</dbReference>
<accession>A0A0F8ZTX9</accession>
<gene>
    <name evidence="1" type="ORF">LCGC14_2994840</name>
</gene>
<comment type="caution">
    <text evidence="1">The sequence shown here is derived from an EMBL/GenBank/DDBJ whole genome shotgun (WGS) entry which is preliminary data.</text>
</comment>
<protein>
    <submittedName>
        <fullName evidence="1">Uncharacterized protein</fullName>
    </submittedName>
</protein>